<dbReference type="PRINTS" id="PR01077">
    <property type="entry name" value="CLAUDIN"/>
</dbReference>
<evidence type="ECO:0000256" key="10">
    <source>
        <dbReference type="SAM" id="Phobius"/>
    </source>
</evidence>
<sequence>MAWPPSTKAQLGGLFLAFFGWVSSCVTTIVPLWKNLNLDLNELEVWNMGLWHACVIQDEGAAVCKAYDSLLALPVLFMLARILMVTANGLGLLAFPLSLWGLNCLKTRNENMGLKRRLAAAGGIFFCLSGIATLVPVSWVAYNTVQEFWDETVPEIVPRWEFGEALFLGWFAGFFLVAGGLLFIGSTCLQKMQGPPQPLAAYPQPERPNLPRLPNCHQYKATRNADLVI</sequence>
<feature type="transmembrane region" description="Helical" evidence="10">
    <location>
        <begin position="162"/>
        <end position="184"/>
    </location>
</feature>
<dbReference type="CTD" id="644672"/>
<feature type="transmembrane region" description="Helical" evidence="10">
    <location>
        <begin position="75"/>
        <end position="97"/>
    </location>
</feature>
<keyword evidence="9 10" id="KW-0472">Membrane</keyword>
<evidence type="ECO:0000256" key="7">
    <source>
        <dbReference type="ARBA" id="ARBA00022949"/>
    </source>
</evidence>
<feature type="transmembrane region" description="Helical" evidence="10">
    <location>
        <begin position="118"/>
        <end position="142"/>
    </location>
</feature>
<keyword evidence="4" id="KW-0796">Tight junction</keyword>
<evidence type="ECO:0000256" key="5">
    <source>
        <dbReference type="ARBA" id="ARBA00022475"/>
    </source>
</evidence>
<dbReference type="AlphaFoldDB" id="A0AA97KA72"/>
<dbReference type="GO" id="GO:0005198">
    <property type="term" value="F:structural molecule activity"/>
    <property type="evidence" value="ECO:0007669"/>
    <property type="project" value="InterPro"/>
</dbReference>
<keyword evidence="5" id="KW-1003">Cell membrane</keyword>
<evidence type="ECO:0000256" key="4">
    <source>
        <dbReference type="ARBA" id="ARBA00022427"/>
    </source>
</evidence>
<evidence type="ECO:0000256" key="8">
    <source>
        <dbReference type="ARBA" id="ARBA00022989"/>
    </source>
</evidence>
<dbReference type="InterPro" id="IPR004031">
    <property type="entry name" value="PMP22/EMP/MP20/Claudin"/>
</dbReference>
<dbReference type="GO" id="GO:0005923">
    <property type="term" value="C:bicellular tight junction"/>
    <property type="evidence" value="ECO:0007669"/>
    <property type="project" value="UniProtKB-SubCell"/>
</dbReference>
<evidence type="ECO:0000256" key="3">
    <source>
        <dbReference type="ARBA" id="ARBA00008295"/>
    </source>
</evidence>
<evidence type="ECO:0000313" key="11">
    <source>
        <dbReference type="Proteomes" id="UP001190640"/>
    </source>
</evidence>
<feature type="transmembrane region" description="Helical" evidence="10">
    <location>
        <begin position="12"/>
        <end position="33"/>
    </location>
</feature>
<evidence type="ECO:0000256" key="2">
    <source>
        <dbReference type="ARBA" id="ARBA00004651"/>
    </source>
</evidence>
<dbReference type="GeneID" id="129342559"/>
<dbReference type="KEGG" id="emc:129342559"/>
<keyword evidence="7" id="KW-0965">Cell junction</keyword>
<accession>A0AA97KA72</accession>
<protein>
    <submittedName>
        <fullName evidence="12">Claudin-25</fullName>
    </submittedName>
</protein>
<dbReference type="RefSeq" id="XP_054854365.1">
    <property type="nucleotide sequence ID" value="XM_054998390.1"/>
</dbReference>
<keyword evidence="6 10" id="KW-0812">Transmembrane</keyword>
<dbReference type="PANTHER" id="PTHR12002">
    <property type="entry name" value="CLAUDIN"/>
    <property type="match status" value="1"/>
</dbReference>
<name>A0AA97KA72_EUBMA</name>
<proteinExistence type="inferred from homology"/>
<dbReference type="Proteomes" id="UP001190640">
    <property type="component" value="Chromosome 14"/>
</dbReference>
<comment type="subcellular location">
    <subcellularLocation>
        <location evidence="1">Cell junction</location>
        <location evidence="1">Tight junction</location>
    </subcellularLocation>
    <subcellularLocation>
        <location evidence="2">Cell membrane</location>
        <topology evidence="2">Multi-pass membrane protein</topology>
    </subcellularLocation>
</comment>
<keyword evidence="8 10" id="KW-1133">Transmembrane helix</keyword>
<evidence type="ECO:0000256" key="9">
    <source>
        <dbReference type="ARBA" id="ARBA00023136"/>
    </source>
</evidence>
<dbReference type="Gene3D" id="1.20.140.150">
    <property type="match status" value="1"/>
</dbReference>
<evidence type="ECO:0000256" key="6">
    <source>
        <dbReference type="ARBA" id="ARBA00022692"/>
    </source>
</evidence>
<evidence type="ECO:0000313" key="12">
    <source>
        <dbReference type="RefSeq" id="XP_054854365.1"/>
    </source>
</evidence>
<keyword evidence="11" id="KW-1185">Reference proteome</keyword>
<gene>
    <name evidence="12" type="primary">CLDN25</name>
</gene>
<dbReference type="GO" id="GO:0005886">
    <property type="term" value="C:plasma membrane"/>
    <property type="evidence" value="ECO:0007669"/>
    <property type="project" value="UniProtKB-SubCell"/>
</dbReference>
<evidence type="ECO:0000256" key="1">
    <source>
        <dbReference type="ARBA" id="ARBA00004435"/>
    </source>
</evidence>
<organism evidence="11 12">
    <name type="scientific">Eublepharis macularius</name>
    <name type="common">Leopard gecko</name>
    <name type="synonym">Cyrtodactylus macularius</name>
    <dbReference type="NCBI Taxonomy" id="481883"/>
    <lineage>
        <taxon>Eukaryota</taxon>
        <taxon>Metazoa</taxon>
        <taxon>Chordata</taxon>
        <taxon>Craniata</taxon>
        <taxon>Vertebrata</taxon>
        <taxon>Euteleostomi</taxon>
        <taxon>Lepidosauria</taxon>
        <taxon>Squamata</taxon>
        <taxon>Bifurcata</taxon>
        <taxon>Gekkota</taxon>
        <taxon>Eublepharidae</taxon>
        <taxon>Eublepharinae</taxon>
        <taxon>Eublepharis</taxon>
    </lineage>
</organism>
<dbReference type="Pfam" id="PF00822">
    <property type="entry name" value="PMP22_Claudin"/>
    <property type="match status" value="1"/>
</dbReference>
<reference evidence="12" key="1">
    <citation type="submission" date="2025-08" db="UniProtKB">
        <authorList>
            <consortium name="RefSeq"/>
        </authorList>
    </citation>
    <scope>IDENTIFICATION</scope>
    <source>
        <tissue evidence="12">Blood</tissue>
    </source>
</reference>
<dbReference type="InterPro" id="IPR006187">
    <property type="entry name" value="Claudin"/>
</dbReference>
<comment type="similarity">
    <text evidence="3">Belongs to the claudin family.</text>
</comment>